<dbReference type="Gene3D" id="1.10.510.10">
    <property type="entry name" value="Transferase(Phosphotransferase) domain 1"/>
    <property type="match status" value="1"/>
</dbReference>
<reference evidence="3" key="1">
    <citation type="journal article" date="2019" name="Curr. Biol.">
        <title>Genome Sequence of Striga asiatica Provides Insight into the Evolution of Plant Parasitism.</title>
        <authorList>
            <person name="Yoshida S."/>
            <person name="Kim S."/>
            <person name="Wafula E.K."/>
            <person name="Tanskanen J."/>
            <person name="Kim Y.M."/>
            <person name="Honaas L."/>
            <person name="Yang Z."/>
            <person name="Spallek T."/>
            <person name="Conn C.E."/>
            <person name="Ichihashi Y."/>
            <person name="Cheong K."/>
            <person name="Cui S."/>
            <person name="Der J.P."/>
            <person name="Gundlach H."/>
            <person name="Jiao Y."/>
            <person name="Hori C."/>
            <person name="Ishida J.K."/>
            <person name="Kasahara H."/>
            <person name="Kiba T."/>
            <person name="Kim M.S."/>
            <person name="Koo N."/>
            <person name="Laohavisit A."/>
            <person name="Lee Y.H."/>
            <person name="Lumba S."/>
            <person name="McCourt P."/>
            <person name="Mortimer J.C."/>
            <person name="Mutuku J.M."/>
            <person name="Nomura T."/>
            <person name="Sasaki-Sekimoto Y."/>
            <person name="Seto Y."/>
            <person name="Wang Y."/>
            <person name="Wakatake T."/>
            <person name="Sakakibara H."/>
            <person name="Demura T."/>
            <person name="Yamaguchi S."/>
            <person name="Yoneyama K."/>
            <person name="Manabe R.I."/>
            <person name="Nelson D.C."/>
            <person name="Schulman A.H."/>
            <person name="Timko M.P."/>
            <person name="dePamphilis C.W."/>
            <person name="Choi D."/>
            <person name="Shirasu K."/>
        </authorList>
    </citation>
    <scope>NUCLEOTIDE SEQUENCE [LARGE SCALE GENOMIC DNA]</scope>
    <source>
        <strain evidence="3">cv. UVA1</strain>
    </source>
</reference>
<dbReference type="PANTHER" id="PTHR48006">
    <property type="entry name" value="LEUCINE-RICH REPEAT-CONTAINING PROTEIN DDB_G0281931-RELATED"/>
    <property type="match status" value="1"/>
</dbReference>
<gene>
    <name evidence="2" type="ORF">STAS_26333</name>
</gene>
<accession>A0A5A7QW04</accession>
<keyword evidence="2" id="KW-0675">Receptor</keyword>
<dbReference type="Proteomes" id="UP000325081">
    <property type="component" value="Unassembled WGS sequence"/>
</dbReference>
<protein>
    <submittedName>
        <fullName evidence="2">Leucine-rich receptor-like protein kinase family protein</fullName>
    </submittedName>
</protein>
<dbReference type="InterPro" id="IPR011009">
    <property type="entry name" value="Kinase-like_dom_sf"/>
</dbReference>
<comment type="subcellular location">
    <subcellularLocation>
        <location evidence="1">Membrane</location>
        <topology evidence="1">Single-pass type I membrane protein</topology>
    </subcellularLocation>
</comment>
<dbReference type="SUPFAM" id="SSF56112">
    <property type="entry name" value="Protein kinase-like (PK-like)"/>
    <property type="match status" value="1"/>
</dbReference>
<evidence type="ECO:0000256" key="1">
    <source>
        <dbReference type="ARBA" id="ARBA00004479"/>
    </source>
</evidence>
<organism evidence="2 3">
    <name type="scientific">Striga asiatica</name>
    <name type="common">Asiatic witchweed</name>
    <name type="synonym">Buchnera asiatica</name>
    <dbReference type="NCBI Taxonomy" id="4170"/>
    <lineage>
        <taxon>Eukaryota</taxon>
        <taxon>Viridiplantae</taxon>
        <taxon>Streptophyta</taxon>
        <taxon>Embryophyta</taxon>
        <taxon>Tracheophyta</taxon>
        <taxon>Spermatophyta</taxon>
        <taxon>Magnoliopsida</taxon>
        <taxon>eudicotyledons</taxon>
        <taxon>Gunneridae</taxon>
        <taxon>Pentapetalae</taxon>
        <taxon>asterids</taxon>
        <taxon>lamiids</taxon>
        <taxon>Lamiales</taxon>
        <taxon>Orobanchaceae</taxon>
        <taxon>Buchnereae</taxon>
        <taxon>Striga</taxon>
    </lineage>
</organism>
<dbReference type="GO" id="GO:0016301">
    <property type="term" value="F:kinase activity"/>
    <property type="evidence" value="ECO:0007669"/>
    <property type="project" value="UniProtKB-KW"/>
</dbReference>
<dbReference type="GO" id="GO:0016020">
    <property type="term" value="C:membrane"/>
    <property type="evidence" value="ECO:0007669"/>
    <property type="project" value="UniProtKB-SubCell"/>
</dbReference>
<dbReference type="EMBL" id="BKCP01008427">
    <property type="protein sequence ID" value="GER49102.1"/>
    <property type="molecule type" value="Genomic_DNA"/>
</dbReference>
<keyword evidence="2" id="KW-0808">Transferase</keyword>
<feature type="non-terminal residue" evidence="2">
    <location>
        <position position="139"/>
    </location>
</feature>
<evidence type="ECO:0000313" key="3">
    <source>
        <dbReference type="Proteomes" id="UP000325081"/>
    </source>
</evidence>
<dbReference type="AlphaFoldDB" id="A0A5A7QW04"/>
<keyword evidence="3" id="KW-1185">Reference proteome</keyword>
<evidence type="ECO:0000313" key="2">
    <source>
        <dbReference type="EMBL" id="GER49102.1"/>
    </source>
</evidence>
<proteinExistence type="predicted"/>
<keyword evidence="2" id="KW-0418">Kinase</keyword>
<dbReference type="PANTHER" id="PTHR48006:SF92">
    <property type="entry name" value="LRR RECEPTOR-LIKE SERINE_THREONINE-PROTEIN KINASE GSO1"/>
    <property type="match status" value="1"/>
</dbReference>
<dbReference type="OrthoDB" id="909997at2759"/>
<comment type="caution">
    <text evidence="2">The sequence shown here is derived from an EMBL/GenBank/DDBJ whole genome shotgun (WGS) entry which is preliminary data.</text>
</comment>
<dbReference type="InterPro" id="IPR051824">
    <property type="entry name" value="LRR_Rcpt-Like_S/T_Kinase"/>
</dbReference>
<sequence>MERAYVSLNLSGYAQTRRVNEKIDVYGFGVILLELVTGREAPFGDETLSIVDWTWRHVCEGRPVEDTIDEDIRGTVYLEQITTVLRLGLMCTSAFPSNRPAMNDVLQILLRCGQRLLSEKKVLGTSAMLFSTTHLKVMT</sequence>
<name>A0A5A7QW04_STRAF</name>